<evidence type="ECO:0000313" key="3">
    <source>
        <dbReference type="Proteomes" id="UP000024635"/>
    </source>
</evidence>
<comment type="caution">
    <text evidence="2">The sequence shown here is derived from an EMBL/GenBank/DDBJ whole genome shotgun (WGS) entry which is preliminary data.</text>
</comment>
<organism evidence="2 3">
    <name type="scientific">Ancylostoma ceylanicum</name>
    <dbReference type="NCBI Taxonomy" id="53326"/>
    <lineage>
        <taxon>Eukaryota</taxon>
        <taxon>Metazoa</taxon>
        <taxon>Ecdysozoa</taxon>
        <taxon>Nematoda</taxon>
        <taxon>Chromadorea</taxon>
        <taxon>Rhabditida</taxon>
        <taxon>Rhabditina</taxon>
        <taxon>Rhabditomorpha</taxon>
        <taxon>Strongyloidea</taxon>
        <taxon>Ancylostomatidae</taxon>
        <taxon>Ancylostomatinae</taxon>
        <taxon>Ancylostoma</taxon>
    </lineage>
</organism>
<keyword evidence="1" id="KW-0472">Membrane</keyword>
<evidence type="ECO:0000256" key="1">
    <source>
        <dbReference type="SAM" id="Phobius"/>
    </source>
</evidence>
<dbReference type="AlphaFoldDB" id="A0A016W1Q3"/>
<accession>A0A016W1Q3</accession>
<keyword evidence="1" id="KW-0812">Transmembrane</keyword>
<proteinExistence type="predicted"/>
<dbReference type="Proteomes" id="UP000024635">
    <property type="component" value="Unassembled WGS sequence"/>
</dbReference>
<keyword evidence="3" id="KW-1185">Reference proteome</keyword>
<name>A0A016W1Q3_9BILA</name>
<feature type="transmembrane region" description="Helical" evidence="1">
    <location>
        <begin position="39"/>
        <end position="61"/>
    </location>
</feature>
<sequence length="69" mass="8025">MIRIDPRRNPTYRAPTWIVAAVWSFPCDDFFSQHTHDRFIYSFALFSVALAHNALSNHLLFPDRQSTSA</sequence>
<evidence type="ECO:0000313" key="2">
    <source>
        <dbReference type="EMBL" id="EYC33217.1"/>
    </source>
</evidence>
<reference evidence="3" key="1">
    <citation type="journal article" date="2015" name="Nat. Genet.">
        <title>The genome and transcriptome of the zoonotic hookworm Ancylostoma ceylanicum identify infection-specific gene families.</title>
        <authorList>
            <person name="Schwarz E.M."/>
            <person name="Hu Y."/>
            <person name="Antoshechkin I."/>
            <person name="Miller M.M."/>
            <person name="Sternberg P.W."/>
            <person name="Aroian R.V."/>
        </authorList>
    </citation>
    <scope>NUCLEOTIDE SEQUENCE</scope>
    <source>
        <strain evidence="3">HY135</strain>
    </source>
</reference>
<protein>
    <submittedName>
        <fullName evidence="2">Uncharacterized protein</fullName>
    </submittedName>
</protein>
<keyword evidence="1" id="KW-1133">Transmembrane helix</keyword>
<gene>
    <name evidence="2" type="primary">Acey_s0002.g672</name>
    <name evidence="2" type="ORF">Y032_0002g672</name>
</gene>
<dbReference type="EMBL" id="JARK01001338">
    <property type="protein sequence ID" value="EYC33217.1"/>
    <property type="molecule type" value="Genomic_DNA"/>
</dbReference>